<accession>A0ABP7ZU97</accession>
<evidence type="ECO:0000256" key="1">
    <source>
        <dbReference type="ARBA" id="ARBA00005854"/>
    </source>
</evidence>
<dbReference type="PROSITE" id="PS00670">
    <property type="entry name" value="D_2_HYDROXYACID_DH_2"/>
    <property type="match status" value="1"/>
</dbReference>
<dbReference type="InterPro" id="IPR036291">
    <property type="entry name" value="NAD(P)-bd_dom_sf"/>
</dbReference>
<dbReference type="Pfam" id="PF02826">
    <property type="entry name" value="2-Hacid_dh_C"/>
    <property type="match status" value="1"/>
</dbReference>
<name>A0ABP7ZU97_9MICO</name>
<dbReference type="PANTHER" id="PTHR42789">
    <property type="entry name" value="D-ISOMER SPECIFIC 2-HYDROXYACID DEHYDROGENASE FAMILY PROTEIN (AFU_ORTHOLOGUE AFUA_6G10090)"/>
    <property type="match status" value="1"/>
</dbReference>
<keyword evidence="3" id="KW-0520">NAD</keyword>
<dbReference type="SUPFAM" id="SSF51735">
    <property type="entry name" value="NAD(P)-binding Rossmann-fold domains"/>
    <property type="match status" value="1"/>
</dbReference>
<dbReference type="InterPro" id="IPR050857">
    <property type="entry name" value="D-2-hydroxyacid_DH"/>
</dbReference>
<feature type="domain" description="D-isomer specific 2-hydroxyacid dehydrogenase NAD-binding" evidence="4">
    <location>
        <begin position="18"/>
        <end position="149"/>
    </location>
</feature>
<sequence>MPYVAVASSSSTSPDHPVALLLALLRRVVAYMDRIRSAGWVQPADVGRITGFADTTVGLIGTGRIGRSVGARRVPFGFRIVAFDPFIDPDSMRTSGITPLSLGELLRRADAISLHAPLTEANRRLIDAGRLAELKAGAVVVNTSRGVLLRRVVGKFTAPGSRRSRPRAIGIPAALRRHRLIALSGRSPASDRRSG</sequence>
<dbReference type="Gene3D" id="3.40.50.720">
    <property type="entry name" value="NAD(P)-binding Rossmann-like Domain"/>
    <property type="match status" value="1"/>
</dbReference>
<dbReference type="InterPro" id="IPR029753">
    <property type="entry name" value="D-isomer_DH_CS"/>
</dbReference>
<dbReference type="RefSeq" id="WP_344752041.1">
    <property type="nucleotide sequence ID" value="NZ_BAABBW010000001.1"/>
</dbReference>
<evidence type="ECO:0000313" key="5">
    <source>
        <dbReference type="EMBL" id="GAA4170555.1"/>
    </source>
</evidence>
<keyword evidence="2" id="KW-0560">Oxidoreductase</keyword>
<dbReference type="EMBL" id="BAABBW010000001">
    <property type="protein sequence ID" value="GAA4170555.1"/>
    <property type="molecule type" value="Genomic_DNA"/>
</dbReference>
<keyword evidence="6" id="KW-1185">Reference proteome</keyword>
<comment type="similarity">
    <text evidence="1">Belongs to the D-isomer specific 2-hydroxyacid dehydrogenase family.</text>
</comment>
<dbReference type="InterPro" id="IPR006140">
    <property type="entry name" value="D-isomer_DH_NAD-bd"/>
</dbReference>
<comment type="caution">
    <text evidence="5">The sequence shown here is derived from an EMBL/GenBank/DDBJ whole genome shotgun (WGS) entry which is preliminary data.</text>
</comment>
<organism evidence="5 6">
    <name type="scientific">Gryllotalpicola koreensis</name>
    <dbReference type="NCBI Taxonomy" id="993086"/>
    <lineage>
        <taxon>Bacteria</taxon>
        <taxon>Bacillati</taxon>
        <taxon>Actinomycetota</taxon>
        <taxon>Actinomycetes</taxon>
        <taxon>Micrococcales</taxon>
        <taxon>Microbacteriaceae</taxon>
        <taxon>Gryllotalpicola</taxon>
    </lineage>
</organism>
<evidence type="ECO:0000256" key="3">
    <source>
        <dbReference type="ARBA" id="ARBA00023027"/>
    </source>
</evidence>
<dbReference type="Proteomes" id="UP001501079">
    <property type="component" value="Unassembled WGS sequence"/>
</dbReference>
<evidence type="ECO:0000259" key="4">
    <source>
        <dbReference type="Pfam" id="PF02826"/>
    </source>
</evidence>
<proteinExistence type="inferred from homology"/>
<evidence type="ECO:0000256" key="2">
    <source>
        <dbReference type="ARBA" id="ARBA00023002"/>
    </source>
</evidence>
<gene>
    <name evidence="5" type="ORF">GCM10022287_08640</name>
</gene>
<dbReference type="PANTHER" id="PTHR42789:SF1">
    <property type="entry name" value="D-ISOMER SPECIFIC 2-HYDROXYACID DEHYDROGENASE FAMILY PROTEIN (AFU_ORTHOLOGUE AFUA_6G10090)"/>
    <property type="match status" value="1"/>
</dbReference>
<protein>
    <recommendedName>
        <fullName evidence="4">D-isomer specific 2-hydroxyacid dehydrogenase NAD-binding domain-containing protein</fullName>
    </recommendedName>
</protein>
<evidence type="ECO:0000313" key="6">
    <source>
        <dbReference type="Proteomes" id="UP001501079"/>
    </source>
</evidence>
<reference evidence="6" key="1">
    <citation type="journal article" date="2019" name="Int. J. Syst. Evol. Microbiol.">
        <title>The Global Catalogue of Microorganisms (GCM) 10K type strain sequencing project: providing services to taxonomists for standard genome sequencing and annotation.</title>
        <authorList>
            <consortium name="The Broad Institute Genomics Platform"/>
            <consortium name="The Broad Institute Genome Sequencing Center for Infectious Disease"/>
            <person name="Wu L."/>
            <person name="Ma J."/>
        </authorList>
    </citation>
    <scope>NUCLEOTIDE SEQUENCE [LARGE SCALE GENOMIC DNA]</scope>
    <source>
        <strain evidence="6">JCM 17591</strain>
    </source>
</reference>